<dbReference type="EMBL" id="WTPW01000100">
    <property type="protein sequence ID" value="KAF0548111.1"/>
    <property type="molecule type" value="Genomic_DNA"/>
</dbReference>
<gene>
    <name evidence="1" type="ORF">F8M41_026490</name>
</gene>
<sequence length="106" mass="12487">MRNLVKICENLDLLTNFGDDNNSLVVAESSEEAFYDEMIIDKEIFDDDEDMFDHDDDIFDIFDNNENMFGEMFEDIEMVDKDVFEKSDEMVDDEGWIDLSITDNSR</sequence>
<accession>A0A8H4ET24</accession>
<evidence type="ECO:0000313" key="1">
    <source>
        <dbReference type="EMBL" id="KAF0548111.1"/>
    </source>
</evidence>
<comment type="caution">
    <text evidence="1">The sequence shown here is derived from an EMBL/GenBank/DDBJ whole genome shotgun (WGS) entry which is preliminary data.</text>
</comment>
<name>A0A8H4ET24_GIGMA</name>
<protein>
    <submittedName>
        <fullName evidence="1">Uncharacterized protein</fullName>
    </submittedName>
</protein>
<reference evidence="1 2" key="1">
    <citation type="journal article" date="2019" name="Environ. Microbiol.">
        <title>At the nexus of three kingdoms: the genome of the mycorrhizal fungus Gigaspora margarita provides insights into plant, endobacterial and fungal interactions.</title>
        <authorList>
            <person name="Venice F."/>
            <person name="Ghignone S."/>
            <person name="Salvioli di Fossalunga A."/>
            <person name="Amselem J."/>
            <person name="Novero M."/>
            <person name="Xianan X."/>
            <person name="Sedzielewska Toro K."/>
            <person name="Morin E."/>
            <person name="Lipzen A."/>
            <person name="Grigoriev I.V."/>
            <person name="Henrissat B."/>
            <person name="Martin F.M."/>
            <person name="Bonfante P."/>
        </authorList>
    </citation>
    <scope>NUCLEOTIDE SEQUENCE [LARGE SCALE GENOMIC DNA]</scope>
    <source>
        <strain evidence="1 2">BEG34</strain>
    </source>
</reference>
<proteinExistence type="predicted"/>
<keyword evidence="2" id="KW-1185">Reference proteome</keyword>
<dbReference type="AlphaFoldDB" id="A0A8H4ET24"/>
<organism evidence="1 2">
    <name type="scientific">Gigaspora margarita</name>
    <dbReference type="NCBI Taxonomy" id="4874"/>
    <lineage>
        <taxon>Eukaryota</taxon>
        <taxon>Fungi</taxon>
        <taxon>Fungi incertae sedis</taxon>
        <taxon>Mucoromycota</taxon>
        <taxon>Glomeromycotina</taxon>
        <taxon>Glomeromycetes</taxon>
        <taxon>Diversisporales</taxon>
        <taxon>Gigasporaceae</taxon>
        <taxon>Gigaspora</taxon>
    </lineage>
</organism>
<dbReference type="Proteomes" id="UP000439903">
    <property type="component" value="Unassembled WGS sequence"/>
</dbReference>
<evidence type="ECO:0000313" key="2">
    <source>
        <dbReference type="Proteomes" id="UP000439903"/>
    </source>
</evidence>